<reference evidence="2" key="2">
    <citation type="journal article" date="2015" name="Fish Shellfish Immunol.">
        <title>Early steps in the European eel (Anguilla anguilla)-Vibrio vulnificus interaction in the gills: Role of the RtxA13 toxin.</title>
        <authorList>
            <person name="Callol A."/>
            <person name="Pajuelo D."/>
            <person name="Ebbesson L."/>
            <person name="Teles M."/>
            <person name="MacKenzie S."/>
            <person name="Amaro C."/>
        </authorList>
    </citation>
    <scope>NUCLEOTIDE SEQUENCE</scope>
</reference>
<feature type="chain" id="PRO_5002434671" description="Secreted protein" evidence="1">
    <location>
        <begin position="25"/>
        <end position="73"/>
    </location>
</feature>
<sequence>MCIFFSCFTVTAVFVLSPPIFSCAKLSNLANFLLFPTDGCFGSIESIHTYIESVFGVIVLLQDKALANEVCIV</sequence>
<name>A0A0E9W6Y4_ANGAN</name>
<protein>
    <recommendedName>
        <fullName evidence="3">Secreted protein</fullName>
    </recommendedName>
</protein>
<dbReference type="AlphaFoldDB" id="A0A0E9W6Y4"/>
<feature type="signal peptide" evidence="1">
    <location>
        <begin position="1"/>
        <end position="24"/>
    </location>
</feature>
<evidence type="ECO:0008006" key="3">
    <source>
        <dbReference type="Google" id="ProtNLM"/>
    </source>
</evidence>
<accession>A0A0E9W6Y4</accession>
<proteinExistence type="predicted"/>
<dbReference type="EMBL" id="GBXM01022460">
    <property type="protein sequence ID" value="JAH86117.1"/>
    <property type="molecule type" value="Transcribed_RNA"/>
</dbReference>
<reference evidence="2" key="1">
    <citation type="submission" date="2014-11" db="EMBL/GenBank/DDBJ databases">
        <authorList>
            <person name="Amaro Gonzalez C."/>
        </authorList>
    </citation>
    <scope>NUCLEOTIDE SEQUENCE</scope>
</reference>
<organism evidence="2">
    <name type="scientific">Anguilla anguilla</name>
    <name type="common">European freshwater eel</name>
    <name type="synonym">Muraena anguilla</name>
    <dbReference type="NCBI Taxonomy" id="7936"/>
    <lineage>
        <taxon>Eukaryota</taxon>
        <taxon>Metazoa</taxon>
        <taxon>Chordata</taxon>
        <taxon>Craniata</taxon>
        <taxon>Vertebrata</taxon>
        <taxon>Euteleostomi</taxon>
        <taxon>Actinopterygii</taxon>
        <taxon>Neopterygii</taxon>
        <taxon>Teleostei</taxon>
        <taxon>Anguilliformes</taxon>
        <taxon>Anguillidae</taxon>
        <taxon>Anguilla</taxon>
    </lineage>
</organism>
<evidence type="ECO:0000313" key="2">
    <source>
        <dbReference type="EMBL" id="JAH86117.1"/>
    </source>
</evidence>
<keyword evidence="1" id="KW-0732">Signal</keyword>
<evidence type="ECO:0000256" key="1">
    <source>
        <dbReference type="SAM" id="SignalP"/>
    </source>
</evidence>